<proteinExistence type="predicted"/>
<keyword evidence="1" id="KW-0472">Membrane</keyword>
<accession>A0A4V6WRF4</accession>
<gene>
    <name evidence="2" type="ORF">FBR43_08660</name>
</gene>
<keyword evidence="1" id="KW-0812">Transmembrane</keyword>
<evidence type="ECO:0000256" key="1">
    <source>
        <dbReference type="SAM" id="Phobius"/>
    </source>
</evidence>
<dbReference type="AlphaFoldDB" id="A0A4V6WRF4"/>
<dbReference type="RefSeq" id="WP_136942775.1">
    <property type="nucleotide sequence ID" value="NZ_SWKR01000002.1"/>
</dbReference>
<keyword evidence="3" id="KW-1185">Reference proteome</keyword>
<dbReference type="EMBL" id="SWKR01000002">
    <property type="protein sequence ID" value="TKD50828.1"/>
    <property type="molecule type" value="Genomic_DNA"/>
</dbReference>
<evidence type="ECO:0000313" key="3">
    <source>
        <dbReference type="Proteomes" id="UP000309138"/>
    </source>
</evidence>
<organism evidence="2 3">
    <name type="scientific">Sphingomonas baiyangensis</name>
    <dbReference type="NCBI Taxonomy" id="2572576"/>
    <lineage>
        <taxon>Bacteria</taxon>
        <taxon>Pseudomonadati</taxon>
        <taxon>Pseudomonadota</taxon>
        <taxon>Alphaproteobacteria</taxon>
        <taxon>Sphingomonadales</taxon>
        <taxon>Sphingomonadaceae</taxon>
        <taxon>Sphingomonas</taxon>
    </lineage>
</organism>
<protein>
    <recommendedName>
        <fullName evidence="4">ATPase</fullName>
    </recommendedName>
</protein>
<dbReference type="OrthoDB" id="9777715at2"/>
<evidence type="ECO:0008006" key="4">
    <source>
        <dbReference type="Google" id="ProtNLM"/>
    </source>
</evidence>
<comment type="caution">
    <text evidence="2">The sequence shown here is derived from an EMBL/GenBank/DDBJ whole genome shotgun (WGS) entry which is preliminary data.</text>
</comment>
<feature type="transmembrane region" description="Helical" evidence="1">
    <location>
        <begin position="81"/>
        <end position="103"/>
    </location>
</feature>
<dbReference type="Proteomes" id="UP000309138">
    <property type="component" value="Unassembled WGS sequence"/>
</dbReference>
<feature type="transmembrane region" description="Helical" evidence="1">
    <location>
        <begin position="47"/>
        <end position="69"/>
    </location>
</feature>
<keyword evidence="1" id="KW-1133">Transmembrane helix</keyword>
<reference evidence="2 3" key="1">
    <citation type="submission" date="2019-04" db="EMBL/GenBank/DDBJ databases">
        <authorList>
            <person name="Yang Y."/>
            <person name="Wei D."/>
        </authorList>
    </citation>
    <scope>NUCLEOTIDE SEQUENCE [LARGE SCALE GENOMIC DNA]</scope>
    <source>
        <strain evidence="2 3">L-1-4w-11</strain>
    </source>
</reference>
<sequence>MNGGSRIIDLRHGSADDVPEAIAPQAWAEPDYDEDDPPAPPTPANGWIAPALAAAAFLGWLGFAVWVLLPVGFGAGLLPVAMIQLIAALCVPPVLIGILWLVARGGSRAEAARFARTSAAMRNDAAELEVRIAALADRIEANRALLNEQAHALIAAGEETSERLSGASNAMVSDVASVHAAARTLGDSSDAAGKRLAVLLAQMPRANGEIQSMAATLDQLGLASGEKVSALDAQLAMLAERARVADDVTGAAAQRLAAHIARMEATSESAGARLEAVTEQTSQAVDAVLDRAAQAIDEARRGIAAQGDALAAMLRGNQSALDEAARENMTALAGRLATIDEAITRIAETLDHERGQADALFETLDANVAAATARLDLLHETGTQRAGALAQSVAAVTANLDGMAEAMRHGDATGQTTIATAETLMTALDAAVREIDETLPGALERLDARVGESRAIVAAAKPELLSLVTAAESTHDAIEAINQTVHAQRDTLTALSAALVEALGTGSQRIATIETDIDGAIARSRDFADESAPALLAAIAAIRTAATDAADHARTALDAVVPAAADRLHAASADALARAIDGAVAQQMVRLTEATEDAVAAAQRASERVGQQMHLIAEASARIETRIEQAEAAREHAEHESFGRRVSLLIEALNSASIDIAKALSSDVSDSAWAAYLKGDRGVFTRRAVRLIEPGQLREIAHLYDADDAFREQVNRYIHDFEAMLRQVLAQRDGSPLGVTLLSSDNGKLYVALAQAIERLRA</sequence>
<evidence type="ECO:0000313" key="2">
    <source>
        <dbReference type="EMBL" id="TKD50828.1"/>
    </source>
</evidence>
<name>A0A4V6WRF4_9SPHN</name>